<evidence type="ECO:0000313" key="3">
    <source>
        <dbReference type="Proteomes" id="UP001500506"/>
    </source>
</evidence>
<protein>
    <submittedName>
        <fullName evidence="2">Uncharacterized protein</fullName>
    </submittedName>
</protein>
<gene>
    <name evidence="2" type="ORF">GCM10009747_21210</name>
</gene>
<keyword evidence="3" id="KW-1185">Reference proteome</keyword>
<feature type="region of interest" description="Disordered" evidence="1">
    <location>
        <begin position="31"/>
        <end position="59"/>
    </location>
</feature>
<sequence length="59" mass="5881">MTGLSRVTGELQEGAMSTAASFTTIEYPDSAGYPDGAGVLSQGTKGQLDEATAGGGRTL</sequence>
<evidence type="ECO:0000313" key="2">
    <source>
        <dbReference type="EMBL" id="GAA1761784.1"/>
    </source>
</evidence>
<comment type="caution">
    <text evidence="2">The sequence shown here is derived from an EMBL/GenBank/DDBJ whole genome shotgun (WGS) entry which is preliminary data.</text>
</comment>
<proteinExistence type="predicted"/>
<accession>A0ABN2KRA1</accession>
<organism evidence="2 3">
    <name type="scientific">Agromyces humatus</name>
    <dbReference type="NCBI Taxonomy" id="279573"/>
    <lineage>
        <taxon>Bacteria</taxon>
        <taxon>Bacillati</taxon>
        <taxon>Actinomycetota</taxon>
        <taxon>Actinomycetes</taxon>
        <taxon>Micrococcales</taxon>
        <taxon>Microbacteriaceae</taxon>
        <taxon>Agromyces</taxon>
    </lineage>
</organism>
<name>A0ABN2KRA1_9MICO</name>
<dbReference type="EMBL" id="BAAANH010000004">
    <property type="protein sequence ID" value="GAA1761784.1"/>
    <property type="molecule type" value="Genomic_DNA"/>
</dbReference>
<evidence type="ECO:0000256" key="1">
    <source>
        <dbReference type="SAM" id="MobiDB-lite"/>
    </source>
</evidence>
<reference evidence="2 3" key="1">
    <citation type="journal article" date="2019" name="Int. J. Syst. Evol. Microbiol.">
        <title>The Global Catalogue of Microorganisms (GCM) 10K type strain sequencing project: providing services to taxonomists for standard genome sequencing and annotation.</title>
        <authorList>
            <consortium name="The Broad Institute Genomics Platform"/>
            <consortium name="The Broad Institute Genome Sequencing Center for Infectious Disease"/>
            <person name="Wu L."/>
            <person name="Ma J."/>
        </authorList>
    </citation>
    <scope>NUCLEOTIDE SEQUENCE [LARGE SCALE GENOMIC DNA]</scope>
    <source>
        <strain evidence="2 3">JCM 14319</strain>
    </source>
</reference>
<dbReference type="Proteomes" id="UP001500506">
    <property type="component" value="Unassembled WGS sequence"/>
</dbReference>